<dbReference type="InterPro" id="IPR051361">
    <property type="entry name" value="ThrE/Ser_Exporter"/>
</dbReference>
<evidence type="ECO:0000256" key="1">
    <source>
        <dbReference type="ARBA" id="ARBA00034125"/>
    </source>
</evidence>
<comment type="caution">
    <text evidence="4">The sequence shown here is derived from an EMBL/GenBank/DDBJ whole genome shotgun (WGS) entry which is preliminary data.</text>
</comment>
<feature type="transmembrane region" description="Helical" evidence="2">
    <location>
        <begin position="300"/>
        <end position="322"/>
    </location>
</feature>
<reference evidence="4" key="1">
    <citation type="submission" date="2023-03" db="EMBL/GenBank/DDBJ databases">
        <title>Massive genome expansion in bonnet fungi (Mycena s.s.) driven by repeated elements and novel gene families across ecological guilds.</title>
        <authorList>
            <consortium name="Lawrence Berkeley National Laboratory"/>
            <person name="Harder C.B."/>
            <person name="Miyauchi S."/>
            <person name="Viragh M."/>
            <person name="Kuo A."/>
            <person name="Thoen E."/>
            <person name="Andreopoulos B."/>
            <person name="Lu D."/>
            <person name="Skrede I."/>
            <person name="Drula E."/>
            <person name="Henrissat B."/>
            <person name="Morin E."/>
            <person name="Kohler A."/>
            <person name="Barry K."/>
            <person name="LaButti K."/>
            <person name="Morin E."/>
            <person name="Salamov A."/>
            <person name="Lipzen A."/>
            <person name="Mereny Z."/>
            <person name="Hegedus B."/>
            <person name="Baldrian P."/>
            <person name="Stursova M."/>
            <person name="Weitz H."/>
            <person name="Taylor A."/>
            <person name="Grigoriev I.V."/>
            <person name="Nagy L.G."/>
            <person name="Martin F."/>
            <person name="Kauserud H."/>
        </authorList>
    </citation>
    <scope>NUCLEOTIDE SEQUENCE</scope>
    <source>
        <strain evidence="4">9284</strain>
    </source>
</reference>
<dbReference type="Pfam" id="PF06738">
    <property type="entry name" value="ThrE"/>
    <property type="match status" value="1"/>
</dbReference>
<keyword evidence="2" id="KW-0472">Membrane</keyword>
<dbReference type="InterPro" id="IPR010619">
    <property type="entry name" value="ThrE-like_N"/>
</dbReference>
<comment type="similarity">
    <text evidence="1">Belongs to the ThrE exporter (TC 2.A.79) family.</text>
</comment>
<feature type="transmembrane region" description="Helical" evidence="2">
    <location>
        <begin position="467"/>
        <end position="489"/>
    </location>
</feature>
<dbReference type="GO" id="GO:0022857">
    <property type="term" value="F:transmembrane transporter activity"/>
    <property type="evidence" value="ECO:0007669"/>
    <property type="project" value="InterPro"/>
</dbReference>
<proteinExistence type="inferred from homology"/>
<evidence type="ECO:0000259" key="3">
    <source>
        <dbReference type="Pfam" id="PF06738"/>
    </source>
</evidence>
<evidence type="ECO:0000313" key="5">
    <source>
        <dbReference type="Proteomes" id="UP001221142"/>
    </source>
</evidence>
<feature type="transmembrane region" description="Helical" evidence="2">
    <location>
        <begin position="509"/>
        <end position="531"/>
    </location>
</feature>
<feature type="transmembrane region" description="Helical" evidence="2">
    <location>
        <begin position="334"/>
        <end position="352"/>
    </location>
</feature>
<keyword evidence="2" id="KW-0812">Transmembrane</keyword>
<dbReference type="AlphaFoldDB" id="A0AAD7C928"/>
<dbReference type="PANTHER" id="PTHR31082">
    <property type="entry name" value="PHEROMONE-REGULATED MEMBRANE PROTEIN 10"/>
    <property type="match status" value="1"/>
</dbReference>
<evidence type="ECO:0000256" key="2">
    <source>
        <dbReference type="SAM" id="Phobius"/>
    </source>
</evidence>
<dbReference type="PANTHER" id="PTHR31082:SF4">
    <property type="entry name" value="PHEROMONE-REGULATED MEMBRANE PROTEIN 10"/>
    <property type="match status" value="1"/>
</dbReference>
<dbReference type="EMBL" id="JARKIF010000004">
    <property type="protein sequence ID" value="KAJ7642254.1"/>
    <property type="molecule type" value="Genomic_DNA"/>
</dbReference>
<organism evidence="4 5">
    <name type="scientific">Roridomyces roridus</name>
    <dbReference type="NCBI Taxonomy" id="1738132"/>
    <lineage>
        <taxon>Eukaryota</taxon>
        <taxon>Fungi</taxon>
        <taxon>Dikarya</taxon>
        <taxon>Basidiomycota</taxon>
        <taxon>Agaricomycotina</taxon>
        <taxon>Agaricomycetes</taxon>
        <taxon>Agaricomycetidae</taxon>
        <taxon>Agaricales</taxon>
        <taxon>Marasmiineae</taxon>
        <taxon>Mycenaceae</taxon>
        <taxon>Roridomyces</taxon>
    </lineage>
</organism>
<evidence type="ECO:0000313" key="4">
    <source>
        <dbReference type="EMBL" id="KAJ7642254.1"/>
    </source>
</evidence>
<sequence length="548" mass="58790">MISLRFHLLLERCGAGRETKLGFSPLKAALVDPGAKNRPHMKNAPPTLWTPDTLCVTGGLKRTSWTTMSSDSTLASTSWTPGKSKDCGRGSHWRDAAEVYITQQAGETVQRQEYILKLARALMMFGGPANRFEAQLQATGNVIGIEVYALYLPDTLFISFEDGISVMNGSLRMVRQSRTLNLVKLDAVYDLYCNVIEGRTVVTQASSVLDAFMLDKRREYCWWQRILIGGMCSATVCLVSFNGSLIDALVSFPLGAFLIAAQLLSEDNVLFSNIFEISMATLFSLISAFLASTGRFCYPAITSSSIVLILPGFAVLTGALELMSRNIASGAVRMVYAVVYALFLGFGLAMGAEGYEILRGGRSVRGAIDFTCSLSHDPRGGWWQRTPGLFWAFLTVPMFALFLSMRNLAPLRSRGMLLLIVVACVGSATTNFAKTVIINQSNLTAAIGSFAVGLTANVIARFSAGNAFVIMITGMLFQLPSGLGDGGLLNYASDTTGGSPTSLLAGFQTGLQLVGVGVGMGVGLGIALVLVHPWNSRGAERDGGVFSL</sequence>
<feature type="domain" description="Threonine/serine exporter-like N-terminal" evidence="3">
    <location>
        <begin position="114"/>
        <end position="352"/>
    </location>
</feature>
<feature type="transmembrane region" description="Helical" evidence="2">
    <location>
        <begin position="417"/>
        <end position="437"/>
    </location>
</feature>
<feature type="transmembrane region" description="Helical" evidence="2">
    <location>
        <begin position="388"/>
        <end position="405"/>
    </location>
</feature>
<feature type="transmembrane region" description="Helical" evidence="2">
    <location>
        <begin position="443"/>
        <end position="460"/>
    </location>
</feature>
<name>A0AAD7C928_9AGAR</name>
<keyword evidence="2" id="KW-1133">Transmembrane helix</keyword>
<keyword evidence="5" id="KW-1185">Reference proteome</keyword>
<gene>
    <name evidence="4" type="ORF">FB45DRAFT_863304</name>
</gene>
<protein>
    <submittedName>
        <fullName evidence="4">DUF1212-domain-containing protein</fullName>
    </submittedName>
</protein>
<accession>A0AAD7C928</accession>
<feature type="transmembrane region" description="Helical" evidence="2">
    <location>
        <begin position="277"/>
        <end position="294"/>
    </location>
</feature>
<feature type="transmembrane region" description="Helical" evidence="2">
    <location>
        <begin position="248"/>
        <end position="265"/>
    </location>
</feature>
<dbReference type="Proteomes" id="UP001221142">
    <property type="component" value="Unassembled WGS sequence"/>
</dbReference>